<dbReference type="Pfam" id="PF10576">
    <property type="entry name" value="EndIII_4Fe-2S"/>
    <property type="match status" value="1"/>
</dbReference>
<dbReference type="FunFam" id="1.10.340.30:FF:000003">
    <property type="entry name" value="A/G-specific adenine glycosylase"/>
    <property type="match status" value="1"/>
</dbReference>
<dbReference type="EMBL" id="CP046884">
    <property type="protein sequence ID" value="QNQ91014.1"/>
    <property type="molecule type" value="Genomic_DNA"/>
</dbReference>
<proteinExistence type="inferred from homology"/>
<evidence type="ECO:0000256" key="12">
    <source>
        <dbReference type="ARBA" id="ARBA00023204"/>
    </source>
</evidence>
<sequence>MDNAQLRLRLITWYRVHARDLPWRTPETSVWAVLLSEVMSQQTPVNRVIPQWEEWVRRWPTPTQFSCATKAEVLHAWGRLGYPRRALRLLECARTIVKRHGGDVPDQVSDLLALPGLGEYTARAVACFAYGKNVPVVDTNVRRVYQRMVVGEFLAPPASKGELAKVAELLPEGENNPEGPEMSVALMELGALVCVARKPRCGQCPVQDMCAWQQAGCPEPEPEDVDKAKQRVQKFVGTDRQIRGKIMSVLRESPGFAPVTRGELEIVWPDRAQWSRALYSLIEDGLVEEPSPGFFRLPR</sequence>
<evidence type="ECO:0000256" key="1">
    <source>
        <dbReference type="ARBA" id="ARBA00000843"/>
    </source>
</evidence>
<dbReference type="KEGG" id="cpoy:GP475_10530"/>
<evidence type="ECO:0000256" key="4">
    <source>
        <dbReference type="ARBA" id="ARBA00012045"/>
    </source>
</evidence>
<evidence type="ECO:0000256" key="13">
    <source>
        <dbReference type="ARBA" id="ARBA00023295"/>
    </source>
</evidence>
<dbReference type="InterPro" id="IPR023170">
    <property type="entry name" value="HhH_base_excis_C"/>
</dbReference>
<dbReference type="InterPro" id="IPR004035">
    <property type="entry name" value="Endouclease-III_FeS-bd_BS"/>
</dbReference>
<comment type="catalytic activity">
    <reaction evidence="1">
        <text>Hydrolyzes free adenine bases from 7,8-dihydro-8-oxoguanine:adenine mismatched double-stranded DNA, leaving an apurinic site.</text>
        <dbReference type="EC" id="3.2.2.31"/>
    </reaction>
</comment>
<dbReference type="GO" id="GO:0035485">
    <property type="term" value="F:adenine/guanine mispair binding"/>
    <property type="evidence" value="ECO:0007669"/>
    <property type="project" value="TreeGrafter"/>
</dbReference>
<keyword evidence="10" id="KW-0408">Iron</keyword>
<keyword evidence="7" id="KW-0479">Metal-binding</keyword>
<reference evidence="14 15" key="1">
    <citation type="submission" date="2019-12" db="EMBL/GenBank/DDBJ databases">
        <title>Corynebacterium sp. nov., isolated from feces of the Anser Albifrons in China.</title>
        <authorList>
            <person name="Liu Q."/>
        </authorList>
    </citation>
    <scope>NUCLEOTIDE SEQUENCE [LARGE SCALE GENOMIC DNA]</scope>
    <source>
        <strain evidence="14 15">4H37-19</strain>
    </source>
</reference>
<evidence type="ECO:0000313" key="15">
    <source>
        <dbReference type="Proteomes" id="UP000516320"/>
    </source>
</evidence>
<dbReference type="Proteomes" id="UP000516320">
    <property type="component" value="Chromosome"/>
</dbReference>
<protein>
    <recommendedName>
        <fullName evidence="5">Adenine DNA glycosylase</fullName>
        <ecNumber evidence="4">3.2.2.31</ecNumber>
    </recommendedName>
</protein>
<dbReference type="GO" id="GO:0006284">
    <property type="term" value="P:base-excision repair"/>
    <property type="evidence" value="ECO:0007669"/>
    <property type="project" value="InterPro"/>
</dbReference>
<evidence type="ECO:0000256" key="6">
    <source>
        <dbReference type="ARBA" id="ARBA00022485"/>
    </source>
</evidence>
<dbReference type="GO" id="GO:0034039">
    <property type="term" value="F:8-oxo-7,8-dihydroguanine DNA N-glycosylase activity"/>
    <property type="evidence" value="ECO:0007669"/>
    <property type="project" value="TreeGrafter"/>
</dbReference>
<keyword evidence="9" id="KW-0378">Hydrolase</keyword>
<evidence type="ECO:0000256" key="2">
    <source>
        <dbReference type="ARBA" id="ARBA00001966"/>
    </source>
</evidence>
<dbReference type="Pfam" id="PF00730">
    <property type="entry name" value="HhH-GPD"/>
    <property type="match status" value="1"/>
</dbReference>
<keyword evidence="8" id="KW-0227">DNA damage</keyword>
<dbReference type="PANTHER" id="PTHR42944:SF1">
    <property type="entry name" value="ADENINE DNA GLYCOSYLASE"/>
    <property type="match status" value="1"/>
</dbReference>
<evidence type="ECO:0000256" key="7">
    <source>
        <dbReference type="ARBA" id="ARBA00022723"/>
    </source>
</evidence>
<keyword evidence="13" id="KW-0326">Glycosidase</keyword>
<keyword evidence="12" id="KW-0234">DNA repair</keyword>
<dbReference type="Gene3D" id="1.10.1670.10">
    <property type="entry name" value="Helix-hairpin-Helix base-excision DNA repair enzymes (C-terminal)"/>
    <property type="match status" value="1"/>
</dbReference>
<dbReference type="SUPFAM" id="SSF48150">
    <property type="entry name" value="DNA-glycosylase"/>
    <property type="match status" value="1"/>
</dbReference>
<dbReference type="PANTHER" id="PTHR42944">
    <property type="entry name" value="ADENINE DNA GLYCOSYLASE"/>
    <property type="match status" value="1"/>
</dbReference>
<evidence type="ECO:0000313" key="14">
    <source>
        <dbReference type="EMBL" id="QNQ91014.1"/>
    </source>
</evidence>
<dbReference type="GO" id="GO:0046872">
    <property type="term" value="F:metal ion binding"/>
    <property type="evidence" value="ECO:0007669"/>
    <property type="project" value="UniProtKB-KW"/>
</dbReference>
<keyword evidence="6" id="KW-0004">4Fe-4S</keyword>
<gene>
    <name evidence="14" type="ORF">GP475_10530</name>
</gene>
<dbReference type="InterPro" id="IPR003651">
    <property type="entry name" value="Endonuclease3_FeS-loop_motif"/>
</dbReference>
<organism evidence="14 15">
    <name type="scientific">Corynebacterium poyangense</name>
    <dbReference type="NCBI Taxonomy" id="2684405"/>
    <lineage>
        <taxon>Bacteria</taxon>
        <taxon>Bacillati</taxon>
        <taxon>Actinomycetota</taxon>
        <taxon>Actinomycetes</taxon>
        <taxon>Mycobacteriales</taxon>
        <taxon>Corynebacteriaceae</taxon>
        <taxon>Corynebacterium</taxon>
    </lineage>
</organism>
<comment type="similarity">
    <text evidence="3">Belongs to the Nth/MutY family.</text>
</comment>
<dbReference type="GO" id="GO:0006298">
    <property type="term" value="P:mismatch repair"/>
    <property type="evidence" value="ECO:0007669"/>
    <property type="project" value="TreeGrafter"/>
</dbReference>
<dbReference type="SMART" id="SM00525">
    <property type="entry name" value="FES"/>
    <property type="match status" value="1"/>
</dbReference>
<dbReference type="Gene3D" id="1.10.340.30">
    <property type="entry name" value="Hypothetical protein, domain 2"/>
    <property type="match status" value="1"/>
</dbReference>
<dbReference type="PROSITE" id="PS00764">
    <property type="entry name" value="ENDONUCLEASE_III_1"/>
    <property type="match status" value="1"/>
</dbReference>
<dbReference type="GO" id="GO:0032357">
    <property type="term" value="F:oxidized purine DNA binding"/>
    <property type="evidence" value="ECO:0007669"/>
    <property type="project" value="TreeGrafter"/>
</dbReference>
<dbReference type="InterPro" id="IPR011257">
    <property type="entry name" value="DNA_glycosylase"/>
</dbReference>
<dbReference type="AlphaFoldDB" id="A0A7H0SR39"/>
<dbReference type="CDD" id="cd00056">
    <property type="entry name" value="ENDO3c"/>
    <property type="match status" value="1"/>
</dbReference>
<keyword evidence="15" id="KW-1185">Reference proteome</keyword>
<dbReference type="EC" id="3.2.2.31" evidence="4"/>
<accession>A0A7H0SR39</accession>
<dbReference type="InterPro" id="IPR044298">
    <property type="entry name" value="MIG/MutY"/>
</dbReference>
<keyword evidence="11" id="KW-0411">Iron-sulfur</keyword>
<dbReference type="SMART" id="SM00478">
    <property type="entry name" value="ENDO3c"/>
    <property type="match status" value="1"/>
</dbReference>
<evidence type="ECO:0000256" key="11">
    <source>
        <dbReference type="ARBA" id="ARBA00023014"/>
    </source>
</evidence>
<dbReference type="RefSeq" id="WP_187974324.1">
    <property type="nucleotide sequence ID" value="NZ_CP046884.1"/>
</dbReference>
<comment type="cofactor">
    <cofactor evidence="2">
        <name>[4Fe-4S] cluster</name>
        <dbReference type="ChEBI" id="CHEBI:49883"/>
    </cofactor>
</comment>
<evidence type="ECO:0000256" key="5">
    <source>
        <dbReference type="ARBA" id="ARBA00022023"/>
    </source>
</evidence>
<evidence type="ECO:0000256" key="3">
    <source>
        <dbReference type="ARBA" id="ARBA00008343"/>
    </source>
</evidence>
<evidence type="ECO:0000256" key="8">
    <source>
        <dbReference type="ARBA" id="ARBA00022763"/>
    </source>
</evidence>
<dbReference type="GO" id="GO:0051539">
    <property type="term" value="F:4 iron, 4 sulfur cluster binding"/>
    <property type="evidence" value="ECO:0007669"/>
    <property type="project" value="UniProtKB-KW"/>
</dbReference>
<dbReference type="InterPro" id="IPR003265">
    <property type="entry name" value="HhH-GPD_domain"/>
</dbReference>
<name>A0A7H0SR39_9CORY</name>
<dbReference type="Pfam" id="PF00633">
    <property type="entry name" value="HHH"/>
    <property type="match status" value="1"/>
</dbReference>
<dbReference type="InterPro" id="IPR000445">
    <property type="entry name" value="HhH_motif"/>
</dbReference>
<dbReference type="GO" id="GO:0000701">
    <property type="term" value="F:purine-specific mismatch base pair DNA N-glycosylase activity"/>
    <property type="evidence" value="ECO:0007669"/>
    <property type="project" value="UniProtKB-EC"/>
</dbReference>
<evidence type="ECO:0000256" key="10">
    <source>
        <dbReference type="ARBA" id="ARBA00023004"/>
    </source>
</evidence>
<evidence type="ECO:0000256" key="9">
    <source>
        <dbReference type="ARBA" id="ARBA00022801"/>
    </source>
</evidence>